<keyword evidence="1" id="KW-0812">Transmembrane</keyword>
<proteinExistence type="predicted"/>
<evidence type="ECO:0000313" key="2">
    <source>
        <dbReference type="EMBL" id="CAA0833831.1"/>
    </source>
</evidence>
<dbReference type="AlphaFoldDB" id="A0A9N7NMT8"/>
<keyword evidence="1" id="KW-0472">Membrane</keyword>
<evidence type="ECO:0000313" key="3">
    <source>
        <dbReference type="Proteomes" id="UP001153555"/>
    </source>
</evidence>
<comment type="caution">
    <text evidence="2">The sequence shown here is derived from an EMBL/GenBank/DDBJ whole genome shotgun (WGS) entry which is preliminary data.</text>
</comment>
<keyword evidence="1" id="KW-1133">Transmembrane helix</keyword>
<dbReference type="EMBL" id="CACSLK010027842">
    <property type="protein sequence ID" value="CAA0833831.1"/>
    <property type="molecule type" value="Genomic_DNA"/>
</dbReference>
<reference evidence="2" key="1">
    <citation type="submission" date="2019-12" db="EMBL/GenBank/DDBJ databases">
        <authorList>
            <person name="Scholes J."/>
        </authorList>
    </citation>
    <scope>NUCLEOTIDE SEQUENCE</scope>
</reference>
<organism evidence="2 3">
    <name type="scientific">Striga hermonthica</name>
    <name type="common">Purple witchweed</name>
    <name type="synonym">Buchnera hermonthica</name>
    <dbReference type="NCBI Taxonomy" id="68872"/>
    <lineage>
        <taxon>Eukaryota</taxon>
        <taxon>Viridiplantae</taxon>
        <taxon>Streptophyta</taxon>
        <taxon>Embryophyta</taxon>
        <taxon>Tracheophyta</taxon>
        <taxon>Spermatophyta</taxon>
        <taxon>Magnoliopsida</taxon>
        <taxon>eudicotyledons</taxon>
        <taxon>Gunneridae</taxon>
        <taxon>Pentapetalae</taxon>
        <taxon>asterids</taxon>
        <taxon>lamiids</taxon>
        <taxon>Lamiales</taxon>
        <taxon>Orobanchaceae</taxon>
        <taxon>Buchnereae</taxon>
        <taxon>Striga</taxon>
    </lineage>
</organism>
<sequence length="502" mass="56591">SLMHFPYFFRVNPWANIYSSTSSSIPHIRLFFPLMQQEFEETVVPQPMEVKDIMKEDILPWLPAKALTRFKSVSKGWNFWIKSPVMAHRQSYTHKSILGFFCQANYSHEPDFFTFDQASCGVPDPSLSFLPVSTYVAGSTHGLLVCRTHSEPDQYYVCNPATRTFRKLPSPGLYHGLDSACILAFDPALTNIESYYQLVCAVPLVGQPEGTLEAVDHLIYGGRQQRRRLWGERFRRKVHVAPSFPDHFTLVSAGTLSQCHLALRIILATKLDQSLGRASREALGRRMVERSFVWGLGFGRGIGFRRFVRGFGRSGIFGIESSMVGFLVAVVDLLAVVSFLVAAVGFLLAVIGFGGGRGLVGRGKSKCVLGSFAGRRRRSLALLRLLLLLRPWRRRRWQRGPLRRALSGSSAGVFWSRFCWKKSLKHQAEKNKEKWLKREQKWVEKKITSSTSGSSNSPRAGRRRWRGILSMVSPELSEATRAVKTMVGTVSPGRRIERGTTS</sequence>
<name>A0A9N7NMT8_STRHE</name>
<dbReference type="PANTHER" id="PTHR35546">
    <property type="entry name" value="F-BOX PROTEIN INTERACTION DOMAIN PROTEIN-RELATED"/>
    <property type="match status" value="1"/>
</dbReference>
<dbReference type="InterPro" id="IPR036047">
    <property type="entry name" value="F-box-like_dom_sf"/>
</dbReference>
<gene>
    <name evidence="2" type="ORF">SHERM_29087</name>
</gene>
<feature type="transmembrane region" description="Helical" evidence="1">
    <location>
        <begin position="323"/>
        <end position="356"/>
    </location>
</feature>
<evidence type="ECO:0000256" key="1">
    <source>
        <dbReference type="SAM" id="Phobius"/>
    </source>
</evidence>
<accession>A0A9N7NMT8</accession>
<dbReference type="SUPFAM" id="SSF81383">
    <property type="entry name" value="F-box domain"/>
    <property type="match status" value="1"/>
</dbReference>
<dbReference type="Proteomes" id="UP001153555">
    <property type="component" value="Unassembled WGS sequence"/>
</dbReference>
<feature type="non-terminal residue" evidence="2">
    <location>
        <position position="502"/>
    </location>
</feature>
<dbReference type="OrthoDB" id="1916346at2759"/>
<protein>
    <submittedName>
        <fullName evidence="2">F-box protein</fullName>
    </submittedName>
</protein>
<dbReference type="InterPro" id="IPR055290">
    <property type="entry name" value="At3g26010-like"/>
</dbReference>
<feature type="non-terminal residue" evidence="2">
    <location>
        <position position="1"/>
    </location>
</feature>
<keyword evidence="3" id="KW-1185">Reference proteome</keyword>
<dbReference type="PANTHER" id="PTHR35546:SF25">
    <property type="entry name" value="F-BOX DOMAIN-CONTAINING PROTEIN"/>
    <property type="match status" value="1"/>
</dbReference>